<dbReference type="Pfam" id="PF17863">
    <property type="entry name" value="AAA_lid_2"/>
    <property type="match status" value="1"/>
</dbReference>
<comment type="caution">
    <text evidence="3">The sequence shown here is derived from an EMBL/GenBank/DDBJ whole genome shotgun (WGS) entry which is preliminary data.</text>
</comment>
<evidence type="ECO:0000259" key="1">
    <source>
        <dbReference type="Pfam" id="PF07726"/>
    </source>
</evidence>
<dbReference type="PIRSF" id="PIRSF002849">
    <property type="entry name" value="AAA_ATPase_chaperone_MoxR_prd"/>
    <property type="match status" value="1"/>
</dbReference>
<dbReference type="CDD" id="cd00009">
    <property type="entry name" value="AAA"/>
    <property type="match status" value="1"/>
</dbReference>
<dbReference type="SUPFAM" id="SSF52540">
    <property type="entry name" value="P-loop containing nucleoside triphosphate hydrolases"/>
    <property type="match status" value="1"/>
</dbReference>
<feature type="domain" description="ATPase AAA-3" evidence="1">
    <location>
        <begin position="47"/>
        <end position="177"/>
    </location>
</feature>
<dbReference type="Gene3D" id="3.40.50.300">
    <property type="entry name" value="P-loop containing nucleotide triphosphate hydrolases"/>
    <property type="match status" value="1"/>
</dbReference>
<dbReference type="EMBL" id="JBBMFD010000024">
    <property type="protein sequence ID" value="MEQ2441393.1"/>
    <property type="molecule type" value="Genomic_DNA"/>
</dbReference>
<dbReference type="Pfam" id="PF07726">
    <property type="entry name" value="AAA_3"/>
    <property type="match status" value="1"/>
</dbReference>
<keyword evidence="4" id="KW-1185">Reference proteome</keyword>
<name>A0ABV1E265_9FIRM</name>
<proteinExistence type="predicted"/>
<dbReference type="InterPro" id="IPR041628">
    <property type="entry name" value="ChlI/MoxR_AAA_lid"/>
</dbReference>
<evidence type="ECO:0000313" key="4">
    <source>
        <dbReference type="Proteomes" id="UP001489509"/>
    </source>
</evidence>
<feature type="domain" description="ChlI/MoxR AAA lid" evidence="2">
    <location>
        <begin position="240"/>
        <end position="309"/>
    </location>
</feature>
<dbReference type="PANTHER" id="PTHR42759:SF5">
    <property type="entry name" value="METHANOL DEHYDROGENASE REGULATOR"/>
    <property type="match status" value="1"/>
</dbReference>
<evidence type="ECO:0000313" key="3">
    <source>
        <dbReference type="EMBL" id="MEQ2441393.1"/>
    </source>
</evidence>
<dbReference type="Gene3D" id="1.10.8.80">
    <property type="entry name" value="Magnesium chelatase subunit I, C-Terminal domain"/>
    <property type="match status" value="1"/>
</dbReference>
<dbReference type="Proteomes" id="UP001489509">
    <property type="component" value="Unassembled WGS sequence"/>
</dbReference>
<organism evidence="3 4">
    <name type="scientific">Solibaculum intestinale</name>
    <dbReference type="NCBI Taxonomy" id="3133165"/>
    <lineage>
        <taxon>Bacteria</taxon>
        <taxon>Bacillati</taxon>
        <taxon>Bacillota</taxon>
        <taxon>Clostridia</taxon>
        <taxon>Eubacteriales</taxon>
        <taxon>Oscillospiraceae</taxon>
        <taxon>Solibaculum</taxon>
    </lineage>
</organism>
<protein>
    <submittedName>
        <fullName evidence="3">MoxR family ATPase</fullName>
    </submittedName>
</protein>
<dbReference type="InterPro" id="IPR050764">
    <property type="entry name" value="CbbQ/NirQ/NorQ/GpvN"/>
</dbReference>
<dbReference type="InterPro" id="IPR027417">
    <property type="entry name" value="P-loop_NTPase"/>
</dbReference>
<dbReference type="PANTHER" id="PTHR42759">
    <property type="entry name" value="MOXR FAMILY PROTEIN"/>
    <property type="match status" value="1"/>
</dbReference>
<dbReference type="RefSeq" id="WP_349220456.1">
    <property type="nucleotide sequence ID" value="NZ_JBBMFD010000024.1"/>
</dbReference>
<accession>A0ABV1E265</accession>
<reference evidence="3 4" key="1">
    <citation type="submission" date="2024-03" db="EMBL/GenBank/DDBJ databases">
        <title>Human intestinal bacterial collection.</title>
        <authorList>
            <person name="Pauvert C."/>
            <person name="Hitch T.C.A."/>
            <person name="Clavel T."/>
        </authorList>
    </citation>
    <scope>NUCLEOTIDE SEQUENCE [LARGE SCALE GENOMIC DNA]</scope>
    <source>
        <strain evidence="3 4">CLA-JM-H44</strain>
    </source>
</reference>
<sequence length="331" mass="37211">METQTTGTRFREAYDHARQVVEEVRKVIMDKDEVIVKMLMAILAGGHILIEDVPGVGKTTLALAFSRAMDLACKWLQFTPDVMPSDVVGFTMYNKLTQTFEFKQGAAFCNLFLADEINRTSTKTQSALLELMEERRVTVDGVSHELPRPYIVIATQNPIGSVGTQPLPDSQLDRFMVCLSMGYPDPRSEIDILKGRQTGNPLSSVRQIVQADVILQMQSAIEQIHMEHSVYEYIINLVTATRRHPLIKLGISPRGSLAMMRMAKACAFLQDRLYVTPNDVKYVFLNTCAHRLVLSTKAKAAHTASSLLEELLNETAMPFVLEERNRVYGTR</sequence>
<dbReference type="InterPro" id="IPR011703">
    <property type="entry name" value="ATPase_AAA-3"/>
</dbReference>
<gene>
    <name evidence="3" type="ORF">WMO26_11200</name>
</gene>
<evidence type="ECO:0000259" key="2">
    <source>
        <dbReference type="Pfam" id="PF17863"/>
    </source>
</evidence>